<dbReference type="SUPFAM" id="SSF47226">
    <property type="entry name" value="Histidine-containing phosphotransfer domain, HPT domain"/>
    <property type="match status" value="1"/>
</dbReference>
<dbReference type="CDD" id="cd00156">
    <property type="entry name" value="REC"/>
    <property type="match status" value="1"/>
</dbReference>
<dbReference type="Gene3D" id="3.30.70.270">
    <property type="match status" value="1"/>
</dbReference>
<dbReference type="InterPro" id="IPR050469">
    <property type="entry name" value="Diguanylate_Cyclase"/>
</dbReference>
<gene>
    <name evidence="4" type="ORF">H0266_11915</name>
</gene>
<keyword evidence="1" id="KW-0597">Phosphoprotein</keyword>
<dbReference type="GO" id="GO:0000160">
    <property type="term" value="P:phosphorelay signal transduction system"/>
    <property type="evidence" value="ECO:0007669"/>
    <property type="project" value="InterPro"/>
</dbReference>
<keyword evidence="5" id="KW-1185">Reference proteome</keyword>
<dbReference type="InterPro" id="IPR001789">
    <property type="entry name" value="Sig_transdc_resp-reg_receiver"/>
</dbReference>
<dbReference type="CDD" id="cd17574">
    <property type="entry name" value="REC_OmpR"/>
    <property type="match status" value="1"/>
</dbReference>
<dbReference type="InterPro" id="IPR029787">
    <property type="entry name" value="Nucleotide_cyclase"/>
</dbReference>
<organism evidence="4 5">
    <name type="scientific">Halobacillus locisalis</name>
    <dbReference type="NCBI Taxonomy" id="220753"/>
    <lineage>
        <taxon>Bacteria</taxon>
        <taxon>Bacillati</taxon>
        <taxon>Bacillota</taxon>
        <taxon>Bacilli</taxon>
        <taxon>Bacillales</taxon>
        <taxon>Bacillaceae</taxon>
        <taxon>Halobacillus</taxon>
    </lineage>
</organism>
<dbReference type="PROSITE" id="PS50110">
    <property type="entry name" value="RESPONSE_REGULATORY"/>
    <property type="match status" value="2"/>
</dbReference>
<dbReference type="SMART" id="SM00267">
    <property type="entry name" value="GGDEF"/>
    <property type="match status" value="1"/>
</dbReference>
<feature type="domain" description="GGDEF" evidence="3">
    <location>
        <begin position="268"/>
        <end position="401"/>
    </location>
</feature>
<feature type="modified residue" description="4-aspartylphosphate" evidence="1">
    <location>
        <position position="161"/>
    </location>
</feature>
<reference evidence="4 5" key="1">
    <citation type="journal article" date="2004" name="Extremophiles">
        <title>Halobacillus locisalis sp. nov., a halophilic bacterium isolated from a marine solar saltern of the Yellow Sea in Korea.</title>
        <authorList>
            <person name="Yoon J.H."/>
            <person name="Kang K.H."/>
            <person name="Oh T.K."/>
            <person name="Park Y.H."/>
        </authorList>
    </citation>
    <scope>NUCLEOTIDE SEQUENCE [LARGE SCALE GENOMIC DNA]</scope>
    <source>
        <strain evidence="4 5">KCTC 3788</strain>
    </source>
</reference>
<evidence type="ECO:0000313" key="5">
    <source>
        <dbReference type="Proteomes" id="UP000571017"/>
    </source>
</evidence>
<dbReference type="GO" id="GO:0005886">
    <property type="term" value="C:plasma membrane"/>
    <property type="evidence" value="ECO:0007669"/>
    <property type="project" value="TreeGrafter"/>
</dbReference>
<sequence>MKNYEKYQQLFLKNISKRLAGWHKQDAIEEKDIYQLLHTIKGTAASIGLDDLSNEAESMMGSIRPEATDPWDEEAWSELFQPILLNFDFGDGDLIDHGFSSSASQPLQEQPTILILEDDLDFLHYFRENMESYGYNVLMATTEERALTLFYDEKPDLFIIDYYLQGKNGLHIVGEIGTQANSILTPIIVISADHSKELARRVYETTAIDFIPKPIDFEMMNAIIRNRLLHVYSLKKQITTDKLTKTYNRTYLYELLDRKKKSYKRKPEPFCLAILDLDDFKQVNDTYGHVVGDQVLRNLSEVLHTKTRPEDVVVRYGGEEFIVVMPNIHKELAQVRLQEVLGHFKQVTHASDNDSFTLSFTTGIAEMNADIKKMEDLIVQADTALYQGKRSGKGVVVNYEDGLELNEILQMEKLVHISIVDDDQTIREMLQDRLSELSFYDSNARVETYEDGESFLEETHTTKYKHVVLLDGILPGKDGLDVLDDLREKDQDAIVIMLTGRQQGDDIIRALDLGADDYMTKPFSMDELVARIRRIVRRHKGGRKG</sequence>
<dbReference type="PANTHER" id="PTHR45138">
    <property type="entry name" value="REGULATORY COMPONENTS OF SENSORY TRANSDUCTION SYSTEM"/>
    <property type="match status" value="1"/>
</dbReference>
<evidence type="ECO:0000256" key="1">
    <source>
        <dbReference type="PROSITE-ProRule" id="PRU00169"/>
    </source>
</evidence>
<feature type="domain" description="Response regulatory" evidence="2">
    <location>
        <begin position="416"/>
        <end position="536"/>
    </location>
</feature>
<dbReference type="RefSeq" id="WP_181472596.1">
    <property type="nucleotide sequence ID" value="NZ_JACEFG010000002.1"/>
</dbReference>
<dbReference type="Proteomes" id="UP000571017">
    <property type="component" value="Unassembled WGS sequence"/>
</dbReference>
<evidence type="ECO:0000313" key="4">
    <source>
        <dbReference type="EMBL" id="MBA2175598.1"/>
    </source>
</evidence>
<accession>A0A838CUM2</accession>
<dbReference type="SUPFAM" id="SSF55073">
    <property type="entry name" value="Nucleotide cyclase"/>
    <property type="match status" value="1"/>
</dbReference>
<comment type="caution">
    <text evidence="4">The sequence shown here is derived from an EMBL/GenBank/DDBJ whole genome shotgun (WGS) entry which is preliminary data.</text>
</comment>
<dbReference type="NCBIfam" id="TIGR00254">
    <property type="entry name" value="GGDEF"/>
    <property type="match status" value="1"/>
</dbReference>
<name>A0A838CUM2_9BACI</name>
<dbReference type="GO" id="GO:0052621">
    <property type="term" value="F:diguanylate cyclase activity"/>
    <property type="evidence" value="ECO:0007669"/>
    <property type="project" value="TreeGrafter"/>
</dbReference>
<dbReference type="GO" id="GO:0043709">
    <property type="term" value="P:cell adhesion involved in single-species biofilm formation"/>
    <property type="evidence" value="ECO:0007669"/>
    <property type="project" value="TreeGrafter"/>
</dbReference>
<dbReference type="PANTHER" id="PTHR45138:SF9">
    <property type="entry name" value="DIGUANYLATE CYCLASE DGCM-RELATED"/>
    <property type="match status" value="1"/>
</dbReference>
<dbReference type="AlphaFoldDB" id="A0A838CUM2"/>
<dbReference type="GO" id="GO:1902201">
    <property type="term" value="P:negative regulation of bacterial-type flagellum-dependent cell motility"/>
    <property type="evidence" value="ECO:0007669"/>
    <property type="project" value="TreeGrafter"/>
</dbReference>
<dbReference type="SMART" id="SM00448">
    <property type="entry name" value="REC"/>
    <property type="match status" value="2"/>
</dbReference>
<evidence type="ECO:0000259" key="3">
    <source>
        <dbReference type="PROSITE" id="PS50887"/>
    </source>
</evidence>
<dbReference type="FunFam" id="3.30.70.270:FF:000001">
    <property type="entry name" value="Diguanylate cyclase domain protein"/>
    <property type="match status" value="1"/>
</dbReference>
<feature type="modified residue" description="4-aspartylphosphate" evidence="1">
    <location>
        <position position="471"/>
    </location>
</feature>
<dbReference type="EMBL" id="JACEFG010000002">
    <property type="protein sequence ID" value="MBA2175598.1"/>
    <property type="molecule type" value="Genomic_DNA"/>
</dbReference>
<evidence type="ECO:0000259" key="2">
    <source>
        <dbReference type="PROSITE" id="PS50110"/>
    </source>
</evidence>
<dbReference type="InterPro" id="IPR043128">
    <property type="entry name" value="Rev_trsase/Diguanyl_cyclase"/>
</dbReference>
<dbReference type="Pfam" id="PF00072">
    <property type="entry name" value="Response_reg"/>
    <property type="match status" value="2"/>
</dbReference>
<dbReference type="PROSITE" id="PS50887">
    <property type="entry name" value="GGDEF"/>
    <property type="match status" value="1"/>
</dbReference>
<proteinExistence type="predicted"/>
<dbReference type="CDD" id="cd01949">
    <property type="entry name" value="GGDEF"/>
    <property type="match status" value="1"/>
</dbReference>
<feature type="domain" description="Response regulatory" evidence="2">
    <location>
        <begin position="112"/>
        <end position="228"/>
    </location>
</feature>
<protein>
    <submittedName>
        <fullName evidence="4">Diguanylate cyclase</fullName>
    </submittedName>
</protein>
<dbReference type="SUPFAM" id="SSF52172">
    <property type="entry name" value="CheY-like"/>
    <property type="match status" value="2"/>
</dbReference>
<dbReference type="Pfam" id="PF00990">
    <property type="entry name" value="GGDEF"/>
    <property type="match status" value="1"/>
</dbReference>
<dbReference type="Gene3D" id="3.40.50.2300">
    <property type="match status" value="2"/>
</dbReference>
<dbReference type="InterPro" id="IPR011006">
    <property type="entry name" value="CheY-like_superfamily"/>
</dbReference>
<dbReference type="InterPro" id="IPR000160">
    <property type="entry name" value="GGDEF_dom"/>
</dbReference>
<dbReference type="InterPro" id="IPR036641">
    <property type="entry name" value="HPT_dom_sf"/>
</dbReference>